<comment type="caution">
    <text evidence="2">The sequence shown here is derived from an EMBL/GenBank/DDBJ whole genome shotgun (WGS) entry which is preliminary data.</text>
</comment>
<evidence type="ECO:0000259" key="1">
    <source>
        <dbReference type="Pfam" id="PF13649"/>
    </source>
</evidence>
<dbReference type="AlphaFoldDB" id="A0A917YNU5"/>
<feature type="domain" description="Methyltransferase" evidence="1">
    <location>
        <begin position="77"/>
        <end position="160"/>
    </location>
</feature>
<accession>A0A917YNU5</accession>
<dbReference type="Gene3D" id="3.40.50.150">
    <property type="entry name" value="Vaccinia Virus protein VP39"/>
    <property type="match status" value="1"/>
</dbReference>
<dbReference type="Proteomes" id="UP000646523">
    <property type="component" value="Unassembled WGS sequence"/>
</dbReference>
<name>A0A917YNU5_9ACTN</name>
<dbReference type="InterPro" id="IPR029063">
    <property type="entry name" value="SAM-dependent_MTases_sf"/>
</dbReference>
<reference evidence="2" key="2">
    <citation type="submission" date="2020-09" db="EMBL/GenBank/DDBJ databases">
        <authorList>
            <person name="Sun Q."/>
            <person name="Zhou Y."/>
        </authorList>
    </citation>
    <scope>NUCLEOTIDE SEQUENCE</scope>
    <source>
        <strain evidence="2">CGMCC 4.7368</strain>
    </source>
</reference>
<proteinExistence type="predicted"/>
<dbReference type="InterPro" id="IPR041698">
    <property type="entry name" value="Methyltransf_25"/>
</dbReference>
<sequence length="272" mass="29901">MRGMLVFMDAEELATRWRERLESWAIPEEIMAKAPVDPWGHSPGRFATRTDWALAAPDDGPTMARLTEALPPGGTLLDVGAGTGAASLPLHERLGELYAVDTSPAMLAELATRADKLGVALTAVEGRWPDVSDQVPMVDATIAAHVVYNVPDLAAFLRALDDRTRGRVVIELPQRHPMSWMAPLWQHFHGIERPVRPIAEDCVALAAALGYAVQVEEREAPLERFSSLEELAASACQRICLDPSLATEVAETALSLGMWPVPKDRWVTLWWE</sequence>
<protein>
    <recommendedName>
        <fullName evidence="1">Methyltransferase domain-containing protein</fullName>
    </recommendedName>
</protein>
<evidence type="ECO:0000313" key="2">
    <source>
        <dbReference type="EMBL" id="GGO60387.1"/>
    </source>
</evidence>
<reference evidence="2" key="1">
    <citation type="journal article" date="2014" name="Int. J. Syst. Evol. Microbiol.">
        <title>Complete genome sequence of Corynebacterium casei LMG S-19264T (=DSM 44701T), isolated from a smear-ripened cheese.</title>
        <authorList>
            <consortium name="US DOE Joint Genome Institute (JGI-PGF)"/>
            <person name="Walter F."/>
            <person name="Albersmeier A."/>
            <person name="Kalinowski J."/>
            <person name="Ruckert C."/>
        </authorList>
    </citation>
    <scope>NUCLEOTIDE SEQUENCE</scope>
    <source>
        <strain evidence="2">CGMCC 4.7368</strain>
    </source>
</reference>
<keyword evidence="3" id="KW-1185">Reference proteome</keyword>
<dbReference type="EMBL" id="BMNH01000001">
    <property type="protein sequence ID" value="GGO60387.1"/>
    <property type="molecule type" value="Genomic_DNA"/>
</dbReference>
<organism evidence="2 3">
    <name type="scientific">Nonomuraea cavernae</name>
    <dbReference type="NCBI Taxonomy" id="2045107"/>
    <lineage>
        <taxon>Bacteria</taxon>
        <taxon>Bacillati</taxon>
        <taxon>Actinomycetota</taxon>
        <taxon>Actinomycetes</taxon>
        <taxon>Streptosporangiales</taxon>
        <taxon>Streptosporangiaceae</taxon>
        <taxon>Nonomuraea</taxon>
    </lineage>
</organism>
<evidence type="ECO:0000313" key="3">
    <source>
        <dbReference type="Proteomes" id="UP000646523"/>
    </source>
</evidence>
<dbReference type="SUPFAM" id="SSF53335">
    <property type="entry name" value="S-adenosyl-L-methionine-dependent methyltransferases"/>
    <property type="match status" value="1"/>
</dbReference>
<gene>
    <name evidence="2" type="ORF">GCM10012289_00120</name>
</gene>
<dbReference type="CDD" id="cd02440">
    <property type="entry name" value="AdoMet_MTases"/>
    <property type="match status" value="1"/>
</dbReference>
<dbReference type="Pfam" id="PF13649">
    <property type="entry name" value="Methyltransf_25"/>
    <property type="match status" value="1"/>
</dbReference>